<keyword evidence="4" id="KW-0964">Secreted</keyword>
<evidence type="ECO:0000256" key="16">
    <source>
        <dbReference type="PROSITE-ProRule" id="PRU01379"/>
    </source>
</evidence>
<keyword evidence="10" id="KW-0862">Zinc</keyword>
<accession>A0A550CMF0</accession>
<protein>
    <recommendedName>
        <fullName evidence="14">Inactive metallocarboxypeptidase ECM14</fullName>
    </recommendedName>
    <alternativeName>
        <fullName evidence="15">Inactive metallocarboxypeptidase ecm14</fullName>
    </alternativeName>
</protein>
<dbReference type="GO" id="GO:0008270">
    <property type="term" value="F:zinc ion binding"/>
    <property type="evidence" value="ECO:0007669"/>
    <property type="project" value="InterPro"/>
</dbReference>
<evidence type="ECO:0000256" key="8">
    <source>
        <dbReference type="ARBA" id="ARBA00022729"/>
    </source>
</evidence>
<keyword evidence="5" id="KW-0121">Carboxypeptidase</keyword>
<comment type="subcellular location">
    <subcellularLocation>
        <location evidence="2">Secreted</location>
    </subcellularLocation>
</comment>
<evidence type="ECO:0000256" key="14">
    <source>
        <dbReference type="ARBA" id="ARBA00026187"/>
    </source>
</evidence>
<dbReference type="PANTHER" id="PTHR11705:SF147">
    <property type="entry name" value="INACTIVE METALLOCARBOXYPEPTIDASE ECM14"/>
    <property type="match status" value="1"/>
</dbReference>
<comment type="similarity">
    <text evidence="3 16">Belongs to the peptidase M14 family.</text>
</comment>
<keyword evidence="21" id="KW-1185">Reference proteome</keyword>
<evidence type="ECO:0000256" key="5">
    <source>
        <dbReference type="ARBA" id="ARBA00022645"/>
    </source>
</evidence>
<dbReference type="EMBL" id="VDMD01000004">
    <property type="protein sequence ID" value="TRM65939.1"/>
    <property type="molecule type" value="Genomic_DNA"/>
</dbReference>
<dbReference type="FunFam" id="3.40.630.10:FF:000084">
    <property type="entry name" value="Carboxypeptidase B2"/>
    <property type="match status" value="1"/>
</dbReference>
<organism evidence="20 21">
    <name type="scientific">Schizophyllum amplum</name>
    <dbReference type="NCBI Taxonomy" id="97359"/>
    <lineage>
        <taxon>Eukaryota</taxon>
        <taxon>Fungi</taxon>
        <taxon>Dikarya</taxon>
        <taxon>Basidiomycota</taxon>
        <taxon>Agaricomycotina</taxon>
        <taxon>Agaricomycetes</taxon>
        <taxon>Agaricomycetidae</taxon>
        <taxon>Agaricales</taxon>
        <taxon>Schizophyllaceae</taxon>
        <taxon>Schizophyllum</taxon>
    </lineage>
</organism>
<dbReference type="STRING" id="97359.A0A550CMF0"/>
<comment type="caution">
    <text evidence="20">The sequence shown here is derived from an EMBL/GenBank/DDBJ whole genome shotgun (WGS) entry which is preliminary data.</text>
</comment>
<evidence type="ECO:0000259" key="19">
    <source>
        <dbReference type="PROSITE" id="PS52035"/>
    </source>
</evidence>
<keyword evidence="11" id="KW-0482">Metalloprotease</keyword>
<dbReference type="PROSITE" id="PS52035">
    <property type="entry name" value="PEPTIDASE_M14"/>
    <property type="match status" value="1"/>
</dbReference>
<evidence type="ECO:0000256" key="3">
    <source>
        <dbReference type="ARBA" id="ARBA00005988"/>
    </source>
</evidence>
<dbReference type="PRINTS" id="PR00765">
    <property type="entry name" value="CRBOXYPTASEA"/>
</dbReference>
<evidence type="ECO:0000256" key="15">
    <source>
        <dbReference type="ARBA" id="ARBA00026213"/>
    </source>
</evidence>
<evidence type="ECO:0000256" key="11">
    <source>
        <dbReference type="ARBA" id="ARBA00023049"/>
    </source>
</evidence>
<dbReference type="InterPro" id="IPR000834">
    <property type="entry name" value="Peptidase_M14"/>
</dbReference>
<evidence type="ECO:0000256" key="2">
    <source>
        <dbReference type="ARBA" id="ARBA00004613"/>
    </source>
</evidence>
<dbReference type="GO" id="GO:0005615">
    <property type="term" value="C:extracellular space"/>
    <property type="evidence" value="ECO:0007669"/>
    <property type="project" value="TreeGrafter"/>
</dbReference>
<dbReference type="Proteomes" id="UP000320762">
    <property type="component" value="Unassembled WGS sequence"/>
</dbReference>
<dbReference type="Gene3D" id="3.40.630.10">
    <property type="entry name" value="Zn peptidases"/>
    <property type="match status" value="1"/>
</dbReference>
<evidence type="ECO:0000256" key="1">
    <source>
        <dbReference type="ARBA" id="ARBA00001947"/>
    </source>
</evidence>
<dbReference type="SUPFAM" id="SSF53187">
    <property type="entry name" value="Zn-dependent exopeptidases"/>
    <property type="match status" value="1"/>
</dbReference>
<feature type="region of interest" description="Disordered" evidence="17">
    <location>
        <begin position="328"/>
        <end position="351"/>
    </location>
</feature>
<feature type="chain" id="PRO_5021881172" description="Inactive metallocarboxypeptidase ECM14" evidence="18">
    <location>
        <begin position="21"/>
        <end position="509"/>
    </location>
</feature>
<feature type="domain" description="Peptidase M14" evidence="19">
    <location>
        <begin position="136"/>
        <end position="499"/>
    </location>
</feature>
<evidence type="ECO:0000313" key="21">
    <source>
        <dbReference type="Proteomes" id="UP000320762"/>
    </source>
</evidence>
<feature type="signal peptide" evidence="18">
    <location>
        <begin position="1"/>
        <end position="20"/>
    </location>
</feature>
<keyword evidence="8 18" id="KW-0732">Signal</keyword>
<dbReference type="PANTHER" id="PTHR11705">
    <property type="entry name" value="PROTEASE FAMILY M14 CARBOXYPEPTIDASE A,B"/>
    <property type="match status" value="1"/>
</dbReference>
<evidence type="ECO:0000256" key="17">
    <source>
        <dbReference type="SAM" id="MobiDB-lite"/>
    </source>
</evidence>
<dbReference type="SMART" id="SM00631">
    <property type="entry name" value="Zn_pept"/>
    <property type="match status" value="1"/>
</dbReference>
<evidence type="ECO:0000256" key="18">
    <source>
        <dbReference type="SAM" id="SignalP"/>
    </source>
</evidence>
<comment type="caution">
    <text evidence="16">Lacks conserved residue(s) required for the propagation of feature annotation.</text>
</comment>
<comment type="cofactor">
    <cofactor evidence="1">
        <name>Zn(2+)</name>
        <dbReference type="ChEBI" id="CHEBI:29105"/>
    </cofactor>
</comment>
<sequence length="509" mass="56651">MAASTFGWLLVTGLLQVVRANDAQQPLLFPAHNSTPTLYHVDLWDSVNAMNQMGNVLELAGLDVWHISPERGAFVYVRDAEEEHAIEKILGPIDDSAIKRRPIANPPFSPTAGPDHSYPANHSSTSYLPNSTYHNSYHPLPDLEALLFSLHDAYPDIVTIVEYGRSSEGRSLLGAVIREPDEPVPSEDVYSDYATTMRKTGKKGEPDTKLAFVISGAQHAREWIATSTATYLTHALASNASEPGSLRQLLKHYDFHIISAPNPDGYVYTWEHDRFWYKNRQALGRGVACTGLDLNRNWGYKWRPVTHGSADFEVELLEDELLADDNAALGKKKKPKKPKPTPDPCSASYPGQRPFQAPEVNALANYIDAIGSGVGGAPSREVGIYLDLRSFGQMLSTPYSYSCQRIPRDNEDQLEAAMGATKRMRTAHGVTYKAGRLCEHLYNAYGNVMDYMYKRAGIKYSYSLHLRDTGTYGFLIPPEWIRPVGEETAQFVSYISHFVAREHGLPDAS</sequence>
<dbReference type="Pfam" id="PF00246">
    <property type="entry name" value="Peptidase_M14"/>
    <property type="match status" value="1"/>
</dbReference>
<evidence type="ECO:0000256" key="13">
    <source>
        <dbReference type="ARBA" id="ARBA00025210"/>
    </source>
</evidence>
<reference evidence="20 21" key="1">
    <citation type="journal article" date="2019" name="New Phytol.">
        <title>Comparative genomics reveals unique wood-decay strategies and fruiting body development in the Schizophyllaceae.</title>
        <authorList>
            <person name="Almasi E."/>
            <person name="Sahu N."/>
            <person name="Krizsan K."/>
            <person name="Balint B."/>
            <person name="Kovacs G.M."/>
            <person name="Kiss B."/>
            <person name="Cseklye J."/>
            <person name="Drula E."/>
            <person name="Henrissat B."/>
            <person name="Nagy I."/>
            <person name="Chovatia M."/>
            <person name="Adam C."/>
            <person name="LaButti K."/>
            <person name="Lipzen A."/>
            <person name="Riley R."/>
            <person name="Grigoriev I.V."/>
            <person name="Nagy L.G."/>
        </authorList>
    </citation>
    <scope>NUCLEOTIDE SEQUENCE [LARGE SCALE GENOMIC DNA]</scope>
    <source>
        <strain evidence="20 21">NL-1724</strain>
    </source>
</reference>
<dbReference type="GO" id="GO:0004181">
    <property type="term" value="F:metallocarboxypeptidase activity"/>
    <property type="evidence" value="ECO:0007669"/>
    <property type="project" value="InterPro"/>
</dbReference>
<keyword evidence="7" id="KW-0479">Metal-binding</keyword>
<evidence type="ECO:0000256" key="9">
    <source>
        <dbReference type="ARBA" id="ARBA00022801"/>
    </source>
</evidence>
<name>A0A550CMF0_9AGAR</name>
<evidence type="ECO:0000256" key="10">
    <source>
        <dbReference type="ARBA" id="ARBA00022833"/>
    </source>
</evidence>
<evidence type="ECO:0000256" key="12">
    <source>
        <dbReference type="ARBA" id="ARBA00023157"/>
    </source>
</evidence>
<proteinExistence type="inferred from homology"/>
<comment type="function">
    <text evidence="13">Inactive carboxypeptidase that may play a role in cell wall organization and biogenesis.</text>
</comment>
<dbReference type="GO" id="GO:0006508">
    <property type="term" value="P:proteolysis"/>
    <property type="evidence" value="ECO:0007669"/>
    <property type="project" value="UniProtKB-KW"/>
</dbReference>
<keyword evidence="6" id="KW-0645">Protease</keyword>
<dbReference type="OrthoDB" id="3626597at2759"/>
<evidence type="ECO:0000313" key="20">
    <source>
        <dbReference type="EMBL" id="TRM65939.1"/>
    </source>
</evidence>
<keyword evidence="12" id="KW-1015">Disulfide bond</keyword>
<evidence type="ECO:0000256" key="4">
    <source>
        <dbReference type="ARBA" id="ARBA00022525"/>
    </source>
</evidence>
<keyword evidence="9" id="KW-0378">Hydrolase</keyword>
<dbReference type="AlphaFoldDB" id="A0A550CMF0"/>
<gene>
    <name evidence="20" type="ORF">BD626DRAFT_486289</name>
</gene>
<dbReference type="CDD" id="cd03860">
    <property type="entry name" value="M14_CP_A-B_like"/>
    <property type="match status" value="1"/>
</dbReference>
<feature type="compositionally biased region" description="Basic residues" evidence="17">
    <location>
        <begin position="330"/>
        <end position="339"/>
    </location>
</feature>
<evidence type="ECO:0000256" key="6">
    <source>
        <dbReference type="ARBA" id="ARBA00022670"/>
    </source>
</evidence>
<evidence type="ECO:0000256" key="7">
    <source>
        <dbReference type="ARBA" id="ARBA00022723"/>
    </source>
</evidence>